<evidence type="ECO:0000313" key="1">
    <source>
        <dbReference type="EMBL" id="PWN30763.1"/>
    </source>
</evidence>
<dbReference type="GeneID" id="37029127"/>
<accession>A0A316V3J2</accession>
<protein>
    <submittedName>
        <fullName evidence="1">Uncharacterized protein</fullName>
    </submittedName>
</protein>
<name>A0A316V3J2_9BASI</name>
<sequence length="162" mass="17934">MLQTPRRSQREEGGHPWSISRVPVVIVAKRPTSRGKRAARSYACFAPLAGANKTSSRAGIASTQSILSGFKILRYRRVIVQAPFPARLDSARARPCKVRVDHCHFVVTRGCSPHRLAACSGRARRASETWDADWRLASSPASLRRGQLEMATRSNKKLGLSR</sequence>
<dbReference type="Proteomes" id="UP000245884">
    <property type="component" value="Unassembled WGS sequence"/>
</dbReference>
<keyword evidence="2" id="KW-1185">Reference proteome</keyword>
<dbReference type="EMBL" id="KZ819662">
    <property type="protein sequence ID" value="PWN30763.1"/>
    <property type="molecule type" value="Genomic_DNA"/>
</dbReference>
<dbReference type="RefSeq" id="XP_025365375.1">
    <property type="nucleotide sequence ID" value="XM_025507304.1"/>
</dbReference>
<organism evidence="1 2">
    <name type="scientific">Jaminaea rosea</name>
    <dbReference type="NCBI Taxonomy" id="1569628"/>
    <lineage>
        <taxon>Eukaryota</taxon>
        <taxon>Fungi</taxon>
        <taxon>Dikarya</taxon>
        <taxon>Basidiomycota</taxon>
        <taxon>Ustilaginomycotina</taxon>
        <taxon>Exobasidiomycetes</taxon>
        <taxon>Microstromatales</taxon>
        <taxon>Microstromatales incertae sedis</taxon>
        <taxon>Jaminaea</taxon>
    </lineage>
</organism>
<gene>
    <name evidence="1" type="ORF">BDZ90DRAFT_23678</name>
</gene>
<dbReference type="AlphaFoldDB" id="A0A316V3J2"/>
<evidence type="ECO:0000313" key="2">
    <source>
        <dbReference type="Proteomes" id="UP000245884"/>
    </source>
</evidence>
<reference evidence="1 2" key="1">
    <citation type="journal article" date="2018" name="Mol. Biol. Evol.">
        <title>Broad Genomic Sampling Reveals a Smut Pathogenic Ancestry of the Fungal Clade Ustilaginomycotina.</title>
        <authorList>
            <person name="Kijpornyongpan T."/>
            <person name="Mondo S.J."/>
            <person name="Barry K."/>
            <person name="Sandor L."/>
            <person name="Lee J."/>
            <person name="Lipzen A."/>
            <person name="Pangilinan J."/>
            <person name="LaButti K."/>
            <person name="Hainaut M."/>
            <person name="Henrissat B."/>
            <person name="Grigoriev I.V."/>
            <person name="Spatafora J.W."/>
            <person name="Aime M.C."/>
        </authorList>
    </citation>
    <scope>NUCLEOTIDE SEQUENCE [LARGE SCALE GENOMIC DNA]</scope>
    <source>
        <strain evidence="1 2">MCA 5214</strain>
    </source>
</reference>
<proteinExistence type="predicted"/>